<evidence type="ECO:0000313" key="2">
    <source>
        <dbReference type="EMBL" id="KAK9000034.1"/>
    </source>
</evidence>
<keyword evidence="3" id="KW-1185">Reference proteome</keyword>
<reference evidence="2 3" key="1">
    <citation type="journal article" date="2024" name="G3 (Bethesda)">
        <title>Genome assembly of Hibiscus sabdariffa L. provides insights into metabolisms of medicinal natural products.</title>
        <authorList>
            <person name="Kim T."/>
        </authorList>
    </citation>
    <scope>NUCLEOTIDE SEQUENCE [LARGE SCALE GENOMIC DNA]</scope>
    <source>
        <strain evidence="2">TK-2024</strain>
        <tissue evidence="2">Old leaves</tissue>
    </source>
</reference>
<organism evidence="2 3">
    <name type="scientific">Hibiscus sabdariffa</name>
    <name type="common">roselle</name>
    <dbReference type="NCBI Taxonomy" id="183260"/>
    <lineage>
        <taxon>Eukaryota</taxon>
        <taxon>Viridiplantae</taxon>
        <taxon>Streptophyta</taxon>
        <taxon>Embryophyta</taxon>
        <taxon>Tracheophyta</taxon>
        <taxon>Spermatophyta</taxon>
        <taxon>Magnoliopsida</taxon>
        <taxon>eudicotyledons</taxon>
        <taxon>Gunneridae</taxon>
        <taxon>Pentapetalae</taxon>
        <taxon>rosids</taxon>
        <taxon>malvids</taxon>
        <taxon>Malvales</taxon>
        <taxon>Malvaceae</taxon>
        <taxon>Malvoideae</taxon>
        <taxon>Hibiscus</taxon>
    </lineage>
</organism>
<protein>
    <submittedName>
        <fullName evidence="2">Uncharacterized protein</fullName>
    </submittedName>
</protein>
<evidence type="ECO:0000256" key="1">
    <source>
        <dbReference type="SAM" id="MobiDB-lite"/>
    </source>
</evidence>
<gene>
    <name evidence="2" type="ORF">V6N11_082170</name>
</gene>
<sequence>MLERAVNSDSLIAKLRFFRGSLRRSRISGTKFISDQQGPMPVECSPHQSFSNKPRLPTNSPPLFTFPKASDFTTRTPSMAELPWNRDAPSSLINGMFVKGFGLESGAPMMGLGSDEG</sequence>
<dbReference type="EMBL" id="JBBPBN010000038">
    <property type="protein sequence ID" value="KAK9000034.1"/>
    <property type="molecule type" value="Genomic_DNA"/>
</dbReference>
<name>A0ABR2QHA0_9ROSI</name>
<proteinExistence type="predicted"/>
<dbReference type="Proteomes" id="UP001396334">
    <property type="component" value="Unassembled WGS sequence"/>
</dbReference>
<comment type="caution">
    <text evidence="2">The sequence shown here is derived from an EMBL/GenBank/DDBJ whole genome shotgun (WGS) entry which is preliminary data.</text>
</comment>
<evidence type="ECO:0000313" key="3">
    <source>
        <dbReference type="Proteomes" id="UP001396334"/>
    </source>
</evidence>
<feature type="compositionally biased region" description="Polar residues" evidence="1">
    <location>
        <begin position="46"/>
        <end position="60"/>
    </location>
</feature>
<accession>A0ABR2QHA0</accession>
<feature type="region of interest" description="Disordered" evidence="1">
    <location>
        <begin position="32"/>
        <end position="60"/>
    </location>
</feature>